<accession>K6GQB3</accession>
<dbReference type="SUPFAM" id="SSF52266">
    <property type="entry name" value="SGNH hydrolase"/>
    <property type="match status" value="1"/>
</dbReference>
<protein>
    <submittedName>
        <fullName evidence="1">Uncharacterized protein</fullName>
    </submittedName>
</protein>
<dbReference type="AlphaFoldDB" id="K6GQB3"/>
<dbReference type="Proteomes" id="UP000006272">
    <property type="component" value="Unassembled WGS sequence"/>
</dbReference>
<comment type="caution">
    <text evidence="1">The sequence shown here is derived from an EMBL/GenBank/DDBJ whole genome shotgun (WGS) entry which is preliminary data.</text>
</comment>
<sequence>MFQSVRFLPRLFLLGLAVLLLGTAVGRAEEFPPDAVFKQIAANRDAYGRVVFIFGDSVVMLCSLTEVDFSAIKENSNDQAYMVSAMADLMRDKEKAKGKGTDPLWPMHSLASSMNFQFAAAGLLDTPDGGDTVPAARVVAAYAGALGQPFPKDVEARADQLAGLAKDGVIRDGDVVILEDAGFHGQDPDAYEANWLRLGRSILENVGATVIMCDMFDAIPDGSIMGVPAEAFRFEALFPSNVPEGKRSHNQALRAAAAKLAALPDSKGKVVLLDLRPRMNAFKAALTAELGGEAIMPEGIHPSPWGVAFMGREYLRAAGLAPQLTNPAPYVDRLAANAGRLSQPCRPAPADKARPFIEAWIVP</sequence>
<dbReference type="EMBL" id="ALAO01000165">
    <property type="protein sequence ID" value="EKO39161.1"/>
    <property type="molecule type" value="Genomic_DNA"/>
</dbReference>
<reference evidence="1 2" key="1">
    <citation type="submission" date="2012-07" db="EMBL/GenBank/DDBJ databases">
        <title>Draft genome sequence of Desulfovibrio magneticus str. Maddingley MBC34 obtained from a metagenomic sequence of a methanogenic enrichment isolated from coal-seam formation water in Victoria, Australia.</title>
        <authorList>
            <person name="Greenfield P."/>
            <person name="Hendry P."/>
            <person name="Li D."/>
            <person name="Rosewarne C.P."/>
            <person name="Tran-Dinh N."/>
            <person name="Elbourne L.D.H."/>
            <person name="Paulsen I.T."/>
            <person name="Midgley D.J."/>
        </authorList>
    </citation>
    <scope>NUCLEOTIDE SEQUENCE [LARGE SCALE GENOMIC DNA]</scope>
    <source>
        <strain evidence="2">Maddingley MBC34</strain>
    </source>
</reference>
<evidence type="ECO:0000313" key="2">
    <source>
        <dbReference type="Proteomes" id="UP000006272"/>
    </source>
</evidence>
<organism evidence="1 2">
    <name type="scientific">Solidesulfovibrio magneticus str. Maddingley MBC34</name>
    <dbReference type="NCBI Taxonomy" id="1206767"/>
    <lineage>
        <taxon>Bacteria</taxon>
        <taxon>Pseudomonadati</taxon>
        <taxon>Thermodesulfobacteriota</taxon>
        <taxon>Desulfovibrionia</taxon>
        <taxon>Desulfovibrionales</taxon>
        <taxon>Desulfovibrionaceae</taxon>
        <taxon>Solidesulfovibrio</taxon>
    </lineage>
</organism>
<dbReference type="PATRIC" id="fig|1206767.3.peg.2067"/>
<gene>
    <name evidence="1" type="ORF">B193_2121</name>
</gene>
<evidence type="ECO:0000313" key="1">
    <source>
        <dbReference type="EMBL" id="EKO39161.1"/>
    </source>
</evidence>
<proteinExistence type="predicted"/>
<name>K6GQB3_9BACT</name>